<sequence length="131" mass="15069">MREAKNSLDGRMINLSVQFGPPHTLSCIILVHSESMNEPPLKTDHFFLSLSLSGSTCYYCKILLTRFFMCKLLWTCGFYLRTKARSFNGTFGLVRSVFGGSFEYLNKNRPHFSLGVDMLKKKYPLGVQRRK</sequence>
<reference evidence="1" key="1">
    <citation type="submission" date="2021-05" db="EMBL/GenBank/DDBJ databases">
        <authorList>
            <person name="Alioto T."/>
            <person name="Alioto T."/>
            <person name="Gomez Garrido J."/>
        </authorList>
    </citation>
    <scope>NUCLEOTIDE SEQUENCE</scope>
</reference>
<accession>A0A8D8ZMY8</accession>
<protein>
    <submittedName>
        <fullName evidence="1">Uncharacterized protein</fullName>
    </submittedName>
</protein>
<dbReference type="AlphaFoldDB" id="A0A8D8ZMY8"/>
<dbReference type="EMBL" id="HBUF01527660">
    <property type="protein sequence ID" value="CAG6750713.1"/>
    <property type="molecule type" value="Transcribed_RNA"/>
</dbReference>
<organism evidence="1">
    <name type="scientific">Cacopsylla melanoneura</name>
    <dbReference type="NCBI Taxonomy" id="428564"/>
    <lineage>
        <taxon>Eukaryota</taxon>
        <taxon>Metazoa</taxon>
        <taxon>Ecdysozoa</taxon>
        <taxon>Arthropoda</taxon>
        <taxon>Hexapoda</taxon>
        <taxon>Insecta</taxon>
        <taxon>Pterygota</taxon>
        <taxon>Neoptera</taxon>
        <taxon>Paraneoptera</taxon>
        <taxon>Hemiptera</taxon>
        <taxon>Sternorrhyncha</taxon>
        <taxon>Psylloidea</taxon>
        <taxon>Psyllidae</taxon>
        <taxon>Psyllinae</taxon>
        <taxon>Cacopsylla</taxon>
    </lineage>
</organism>
<name>A0A8D8ZMY8_9HEMI</name>
<evidence type="ECO:0000313" key="1">
    <source>
        <dbReference type="EMBL" id="CAG6750713.1"/>
    </source>
</evidence>
<proteinExistence type="predicted"/>